<evidence type="ECO:0000313" key="3">
    <source>
        <dbReference type="Proteomes" id="UP000000709"/>
    </source>
</evidence>
<dbReference type="AlphaFoldDB" id="G3ATM7"/>
<dbReference type="RefSeq" id="XP_007377023.1">
    <property type="nucleotide sequence ID" value="XM_007376961.1"/>
</dbReference>
<keyword evidence="3" id="KW-1185">Reference proteome</keyword>
<evidence type="ECO:0000313" key="2">
    <source>
        <dbReference type="EMBL" id="EGW30990.1"/>
    </source>
</evidence>
<keyword evidence="1" id="KW-0812">Transmembrane</keyword>
<keyword evidence="1" id="KW-0472">Membrane</keyword>
<dbReference type="KEGG" id="spaa:SPAPADRAFT_56923"/>
<dbReference type="OrthoDB" id="4074036at2759"/>
<organism evidence="3">
    <name type="scientific">Spathaspora passalidarum (strain NRRL Y-27907 / 11-Y1)</name>
    <dbReference type="NCBI Taxonomy" id="619300"/>
    <lineage>
        <taxon>Eukaryota</taxon>
        <taxon>Fungi</taxon>
        <taxon>Dikarya</taxon>
        <taxon>Ascomycota</taxon>
        <taxon>Saccharomycotina</taxon>
        <taxon>Pichiomycetes</taxon>
        <taxon>Debaryomycetaceae</taxon>
        <taxon>Spathaspora</taxon>
    </lineage>
</organism>
<feature type="transmembrane region" description="Helical" evidence="1">
    <location>
        <begin position="60"/>
        <end position="78"/>
    </location>
</feature>
<accession>G3ATM7</accession>
<dbReference type="EMBL" id="GL996504">
    <property type="protein sequence ID" value="EGW30990.1"/>
    <property type="molecule type" value="Genomic_DNA"/>
</dbReference>
<dbReference type="Proteomes" id="UP000000709">
    <property type="component" value="Unassembled WGS sequence"/>
</dbReference>
<dbReference type="GeneID" id="18872080"/>
<keyword evidence="1" id="KW-1133">Transmembrane helix</keyword>
<proteinExistence type="predicted"/>
<evidence type="ECO:0008006" key="4">
    <source>
        <dbReference type="Google" id="ProtNLM"/>
    </source>
</evidence>
<sequence>MVVLNETKKQRHERFTNQLIYAGLSGMLKASLFALATGYFLSYKFNHGKNTGYFRNTYKLWWFVGCNIVGITWATDIAKINISKQAALEDEIKRNLLFEEELNQLSGK</sequence>
<reference evidence="2 3" key="1">
    <citation type="journal article" date="2011" name="Proc. Natl. Acad. Sci. U.S.A.">
        <title>Comparative genomics of xylose-fermenting fungi for enhanced biofuel production.</title>
        <authorList>
            <person name="Wohlbach D.J."/>
            <person name="Kuo A."/>
            <person name="Sato T.K."/>
            <person name="Potts K.M."/>
            <person name="Salamov A.A."/>
            <person name="LaButti K.M."/>
            <person name="Sun H."/>
            <person name="Clum A."/>
            <person name="Pangilinan J.L."/>
            <person name="Lindquist E.A."/>
            <person name="Lucas S."/>
            <person name="Lapidus A."/>
            <person name="Jin M."/>
            <person name="Gunawan C."/>
            <person name="Balan V."/>
            <person name="Dale B.E."/>
            <person name="Jeffries T.W."/>
            <person name="Zinkel R."/>
            <person name="Barry K.W."/>
            <person name="Grigoriev I.V."/>
            <person name="Gasch A.P."/>
        </authorList>
    </citation>
    <scope>NUCLEOTIDE SEQUENCE [LARGE SCALE GENOMIC DNA]</scope>
    <source>
        <strain evidence="3">NRRL Y-27907 / 11-Y1</strain>
    </source>
</reference>
<protein>
    <recommendedName>
        <fullName evidence="4">HIG1 domain-containing protein</fullName>
    </recommendedName>
</protein>
<name>G3ATM7_SPAPN</name>
<dbReference type="InParanoid" id="G3ATM7"/>
<gene>
    <name evidence="2" type="ORF">SPAPADRAFT_56923</name>
</gene>
<dbReference type="eggNOG" id="ENOG502RMDI">
    <property type="taxonomic scope" value="Eukaryota"/>
</dbReference>
<evidence type="ECO:0000256" key="1">
    <source>
        <dbReference type="SAM" id="Phobius"/>
    </source>
</evidence>
<dbReference type="HOGENOM" id="CLU_164919_0_0_1"/>
<dbReference type="OMA" id="ARMRITR"/>
<feature type="transmembrane region" description="Helical" evidence="1">
    <location>
        <begin position="20"/>
        <end position="40"/>
    </location>
</feature>